<dbReference type="Proteomes" id="UP001303046">
    <property type="component" value="Unassembled WGS sequence"/>
</dbReference>
<dbReference type="InterPro" id="IPR050111">
    <property type="entry name" value="C-type_lectin/snaclec_domain"/>
</dbReference>
<reference evidence="2 3" key="1">
    <citation type="submission" date="2023-08" db="EMBL/GenBank/DDBJ databases">
        <title>A Necator americanus chromosomal reference genome.</title>
        <authorList>
            <person name="Ilik V."/>
            <person name="Petrzelkova K.J."/>
            <person name="Pardy F."/>
            <person name="Fuh T."/>
            <person name="Niatou-Singa F.S."/>
            <person name="Gouil Q."/>
            <person name="Baker L."/>
            <person name="Ritchie M.E."/>
            <person name="Jex A.R."/>
            <person name="Gazzola D."/>
            <person name="Li H."/>
            <person name="Toshio Fujiwara R."/>
            <person name="Zhan B."/>
            <person name="Aroian R.V."/>
            <person name="Pafco B."/>
            <person name="Schwarz E.M."/>
        </authorList>
    </citation>
    <scope>NUCLEOTIDE SEQUENCE [LARGE SCALE GENOMIC DNA]</scope>
    <source>
        <strain evidence="2 3">Aroian</strain>
        <tissue evidence="2">Whole animal</tissue>
    </source>
</reference>
<dbReference type="Gene3D" id="3.10.100.10">
    <property type="entry name" value="Mannose-Binding Protein A, subunit A"/>
    <property type="match status" value="1"/>
</dbReference>
<sequence length="181" mass="20775">MALNFPGSDEGDNAETSIVCFVLFLAGWTYVEGFDKNRYQSCTGWHVFMKTRHCYKIFRETANWENAKKFCESIGGHLAVANSIEEHEFMKALHLLSFNKGRTWIGFRRDKTAKTGWRWVDGSTQMFNVWHQGEPNNEAGRENYGNLESDGLWNDNELNAWQEKLGVMCESENCGDGLQAN</sequence>
<feature type="domain" description="C-type lectin" evidence="1">
    <location>
        <begin position="50"/>
        <end position="155"/>
    </location>
</feature>
<dbReference type="CDD" id="cd00037">
    <property type="entry name" value="CLECT"/>
    <property type="match status" value="1"/>
</dbReference>
<protein>
    <recommendedName>
        <fullName evidence="1">C-type lectin domain-containing protein</fullName>
    </recommendedName>
</protein>
<dbReference type="PANTHER" id="PTHR22803">
    <property type="entry name" value="MANNOSE, PHOSPHOLIPASE, LECTIN RECEPTOR RELATED"/>
    <property type="match status" value="1"/>
</dbReference>
<evidence type="ECO:0000313" key="2">
    <source>
        <dbReference type="EMBL" id="KAK6739857.1"/>
    </source>
</evidence>
<dbReference type="Pfam" id="PF00059">
    <property type="entry name" value="Lectin_C"/>
    <property type="match status" value="1"/>
</dbReference>
<comment type="caution">
    <text evidence="2">The sequence shown here is derived from an EMBL/GenBank/DDBJ whole genome shotgun (WGS) entry which is preliminary data.</text>
</comment>
<proteinExistence type="predicted"/>
<dbReference type="InterPro" id="IPR001304">
    <property type="entry name" value="C-type_lectin-like"/>
</dbReference>
<dbReference type="InterPro" id="IPR016186">
    <property type="entry name" value="C-type_lectin-like/link_sf"/>
</dbReference>
<dbReference type="SUPFAM" id="SSF56436">
    <property type="entry name" value="C-type lectin-like"/>
    <property type="match status" value="1"/>
</dbReference>
<keyword evidence="3" id="KW-1185">Reference proteome</keyword>
<dbReference type="EMBL" id="JAVFWL010000003">
    <property type="protein sequence ID" value="KAK6739857.1"/>
    <property type="molecule type" value="Genomic_DNA"/>
</dbReference>
<organism evidence="2 3">
    <name type="scientific">Necator americanus</name>
    <name type="common">Human hookworm</name>
    <dbReference type="NCBI Taxonomy" id="51031"/>
    <lineage>
        <taxon>Eukaryota</taxon>
        <taxon>Metazoa</taxon>
        <taxon>Ecdysozoa</taxon>
        <taxon>Nematoda</taxon>
        <taxon>Chromadorea</taxon>
        <taxon>Rhabditida</taxon>
        <taxon>Rhabditina</taxon>
        <taxon>Rhabditomorpha</taxon>
        <taxon>Strongyloidea</taxon>
        <taxon>Ancylostomatidae</taxon>
        <taxon>Bunostominae</taxon>
        <taxon>Necator</taxon>
    </lineage>
</organism>
<dbReference type="PROSITE" id="PS50041">
    <property type="entry name" value="C_TYPE_LECTIN_2"/>
    <property type="match status" value="1"/>
</dbReference>
<name>A0ABR1CPV6_NECAM</name>
<evidence type="ECO:0000313" key="3">
    <source>
        <dbReference type="Proteomes" id="UP001303046"/>
    </source>
</evidence>
<evidence type="ECO:0000259" key="1">
    <source>
        <dbReference type="PROSITE" id="PS50041"/>
    </source>
</evidence>
<dbReference type="InterPro" id="IPR016187">
    <property type="entry name" value="CTDL_fold"/>
</dbReference>
<gene>
    <name evidence="2" type="primary">Necator_chrIII.g9149</name>
    <name evidence="2" type="ORF">RB195_008384</name>
</gene>
<dbReference type="SMART" id="SM00034">
    <property type="entry name" value="CLECT"/>
    <property type="match status" value="1"/>
</dbReference>
<accession>A0ABR1CPV6</accession>